<evidence type="ECO:0000259" key="1">
    <source>
        <dbReference type="Pfam" id="PF13472"/>
    </source>
</evidence>
<gene>
    <name evidence="2" type="ORF">HNR73_005739</name>
</gene>
<dbReference type="Proteomes" id="UP000548476">
    <property type="component" value="Unassembled WGS sequence"/>
</dbReference>
<protein>
    <submittedName>
        <fullName evidence="2">Lysophospholipase L1-like esterase</fullName>
    </submittedName>
</protein>
<sequence>MNPLLLPVVAVQGIWARSRIERLSPAGGPTTGRSGTRAGTPLRLAVLGESTAAGCGADNHEEAFAGSFAAAIGERTGRPVEWEVAGVYGATALRIRHRVLPRLETTADIAVLLAGANDVLGRRPVADWAADLAAIVDGLRAERVVVVGVPPFTMFPSLPGVLARYLASRAAAVDSAAREVCAARSHATWLTSTDGAPLPAGFFARDGFHPSAIGYRHWANTIAAGLTL</sequence>
<accession>A0A841FZI6</accession>
<dbReference type="InterPro" id="IPR051532">
    <property type="entry name" value="Ester_Hydrolysis_Enzymes"/>
</dbReference>
<dbReference type="SUPFAM" id="SSF52266">
    <property type="entry name" value="SGNH hydrolase"/>
    <property type="match status" value="1"/>
</dbReference>
<dbReference type="PANTHER" id="PTHR30383:SF24">
    <property type="entry name" value="THIOESTERASE 1_PROTEASE 1_LYSOPHOSPHOLIPASE L1"/>
    <property type="match status" value="1"/>
</dbReference>
<feature type="domain" description="SGNH hydrolase-type esterase" evidence="1">
    <location>
        <begin position="46"/>
        <end position="216"/>
    </location>
</feature>
<evidence type="ECO:0000313" key="3">
    <source>
        <dbReference type="Proteomes" id="UP000548476"/>
    </source>
</evidence>
<organism evidence="2 3">
    <name type="scientific">Phytomonospora endophytica</name>
    <dbReference type="NCBI Taxonomy" id="714109"/>
    <lineage>
        <taxon>Bacteria</taxon>
        <taxon>Bacillati</taxon>
        <taxon>Actinomycetota</taxon>
        <taxon>Actinomycetes</taxon>
        <taxon>Micromonosporales</taxon>
        <taxon>Micromonosporaceae</taxon>
        <taxon>Phytomonospora</taxon>
    </lineage>
</organism>
<dbReference type="PANTHER" id="PTHR30383">
    <property type="entry name" value="THIOESTERASE 1/PROTEASE 1/LYSOPHOSPHOLIPASE L1"/>
    <property type="match status" value="1"/>
</dbReference>
<dbReference type="CDD" id="cd01836">
    <property type="entry name" value="FeeA_FeeB_like"/>
    <property type="match status" value="1"/>
</dbReference>
<dbReference type="Gene3D" id="3.40.50.1110">
    <property type="entry name" value="SGNH hydrolase"/>
    <property type="match status" value="1"/>
</dbReference>
<reference evidence="2 3" key="1">
    <citation type="submission" date="2020-08" db="EMBL/GenBank/DDBJ databases">
        <title>Genomic Encyclopedia of Type Strains, Phase IV (KMG-IV): sequencing the most valuable type-strain genomes for metagenomic binning, comparative biology and taxonomic classification.</title>
        <authorList>
            <person name="Goeker M."/>
        </authorList>
    </citation>
    <scope>NUCLEOTIDE SEQUENCE [LARGE SCALE GENOMIC DNA]</scope>
    <source>
        <strain evidence="2 3">YIM 65646</strain>
    </source>
</reference>
<name>A0A841FZI6_9ACTN</name>
<dbReference type="GO" id="GO:0004622">
    <property type="term" value="F:phosphatidylcholine lysophospholipase activity"/>
    <property type="evidence" value="ECO:0007669"/>
    <property type="project" value="TreeGrafter"/>
</dbReference>
<dbReference type="RefSeq" id="WP_184790672.1">
    <property type="nucleotide sequence ID" value="NZ_BONT01000065.1"/>
</dbReference>
<comment type="caution">
    <text evidence="2">The sequence shown here is derived from an EMBL/GenBank/DDBJ whole genome shotgun (WGS) entry which is preliminary data.</text>
</comment>
<dbReference type="Pfam" id="PF13472">
    <property type="entry name" value="Lipase_GDSL_2"/>
    <property type="match status" value="1"/>
</dbReference>
<dbReference type="InterPro" id="IPR036514">
    <property type="entry name" value="SGNH_hydro_sf"/>
</dbReference>
<dbReference type="AlphaFoldDB" id="A0A841FZI6"/>
<keyword evidence="3" id="KW-1185">Reference proteome</keyword>
<dbReference type="EMBL" id="JACHGT010000014">
    <property type="protein sequence ID" value="MBB6037859.1"/>
    <property type="molecule type" value="Genomic_DNA"/>
</dbReference>
<proteinExistence type="predicted"/>
<dbReference type="InterPro" id="IPR013830">
    <property type="entry name" value="SGNH_hydro"/>
</dbReference>
<evidence type="ECO:0000313" key="2">
    <source>
        <dbReference type="EMBL" id="MBB6037859.1"/>
    </source>
</evidence>